<dbReference type="PANTHER" id="PTHR45961">
    <property type="entry name" value="IP21249P"/>
    <property type="match status" value="1"/>
</dbReference>
<feature type="domain" description="Tyrosine-protein phosphatase" evidence="6">
    <location>
        <begin position="50"/>
        <end position="191"/>
    </location>
</feature>
<evidence type="ECO:0000256" key="3">
    <source>
        <dbReference type="ARBA" id="ARBA00022912"/>
    </source>
</evidence>
<proteinExistence type="inferred from homology"/>
<keyword evidence="3" id="KW-0904">Protein phosphatase</keyword>
<dbReference type="Proteomes" id="UP000261420">
    <property type="component" value="Unplaced"/>
</dbReference>
<dbReference type="SMART" id="SM00195">
    <property type="entry name" value="DSPc"/>
    <property type="match status" value="1"/>
</dbReference>
<dbReference type="SUPFAM" id="SSF52799">
    <property type="entry name" value="(Phosphotyrosine protein) phosphatases II"/>
    <property type="match status" value="1"/>
</dbReference>
<dbReference type="PROSITE" id="PS00383">
    <property type="entry name" value="TYR_PHOSPHATASE_1"/>
    <property type="match status" value="1"/>
</dbReference>
<evidence type="ECO:0000256" key="4">
    <source>
        <dbReference type="ARBA" id="ARBA00047761"/>
    </source>
</evidence>
<comment type="catalytic activity">
    <reaction evidence="4">
        <text>O-phospho-L-seryl-[protein] + H2O = L-seryl-[protein] + phosphate</text>
        <dbReference type="Rhea" id="RHEA:20629"/>
        <dbReference type="Rhea" id="RHEA-COMP:9863"/>
        <dbReference type="Rhea" id="RHEA-COMP:11604"/>
        <dbReference type="ChEBI" id="CHEBI:15377"/>
        <dbReference type="ChEBI" id="CHEBI:29999"/>
        <dbReference type="ChEBI" id="CHEBI:43474"/>
        <dbReference type="ChEBI" id="CHEBI:83421"/>
        <dbReference type="EC" id="3.1.3.16"/>
    </reaction>
</comment>
<evidence type="ECO:0000313" key="8">
    <source>
        <dbReference type="Ensembl" id="ENSSDUP00000008147.1"/>
    </source>
</evidence>
<dbReference type="GeneTree" id="ENSGT00940000165563"/>
<evidence type="ECO:0000256" key="2">
    <source>
        <dbReference type="ARBA" id="ARBA00022801"/>
    </source>
</evidence>
<accession>A0A3B4TQ30</accession>
<dbReference type="Ensembl" id="ENSSDUT00000008294.1">
    <property type="protein sequence ID" value="ENSSDUP00000008147.1"/>
    <property type="gene ID" value="ENSSDUG00000005948.1"/>
</dbReference>
<keyword evidence="2" id="KW-0378">Hydrolase</keyword>
<dbReference type="GO" id="GO:0017017">
    <property type="term" value="F:MAP kinase tyrosine/serine/threonine phosphatase activity"/>
    <property type="evidence" value="ECO:0007669"/>
    <property type="project" value="InterPro"/>
</dbReference>
<comment type="similarity">
    <text evidence="1">Belongs to the protein-tyrosine phosphatase family. Non-receptor class dual specificity subfamily.</text>
</comment>
<dbReference type="InterPro" id="IPR020422">
    <property type="entry name" value="TYR_PHOSPHATASE_DUAL_dom"/>
</dbReference>
<sequence>MGVALPGLSKGNPYPRIHILSQRRWWWHKFGLDTGWPRSCCPSLLQQVMSVSQVSPGLFLSGLDSALNLSVLASRNITLIINASGLEDVSYPSLDGLQVLHVPVQDQPHAPLRQYFDLVAEQINQNQTGRTLVHCTAGRSRSPALIMAYLMRFEGLSLRQAHEQVLEQRPFIRPNAGFWRQLMDYERTLFSRNTVRMVKTSGGVLPEALQDPEDSSTTAAYFVNV</sequence>
<dbReference type="InterPro" id="IPR052103">
    <property type="entry name" value="Dual_spec_Phospatases"/>
</dbReference>
<reference evidence="8" key="1">
    <citation type="submission" date="2025-08" db="UniProtKB">
        <authorList>
            <consortium name="Ensembl"/>
        </authorList>
    </citation>
    <scope>IDENTIFICATION</scope>
</reference>
<name>A0A3B4TQ30_SERDU</name>
<evidence type="ECO:0000256" key="5">
    <source>
        <dbReference type="ARBA" id="ARBA00048336"/>
    </source>
</evidence>
<dbReference type="InterPro" id="IPR000387">
    <property type="entry name" value="Tyr_Pase_dom"/>
</dbReference>
<dbReference type="GO" id="GO:0005737">
    <property type="term" value="C:cytoplasm"/>
    <property type="evidence" value="ECO:0007669"/>
    <property type="project" value="TreeGrafter"/>
</dbReference>
<dbReference type="AlphaFoldDB" id="A0A3B4TQ30"/>
<dbReference type="PRINTS" id="PR01908">
    <property type="entry name" value="ADSPHPHTASE"/>
</dbReference>
<comment type="catalytic activity">
    <reaction evidence="5">
        <text>O-phospho-L-threonyl-[protein] + H2O = L-threonyl-[protein] + phosphate</text>
        <dbReference type="Rhea" id="RHEA:47004"/>
        <dbReference type="Rhea" id="RHEA-COMP:11060"/>
        <dbReference type="Rhea" id="RHEA-COMP:11605"/>
        <dbReference type="ChEBI" id="CHEBI:15377"/>
        <dbReference type="ChEBI" id="CHEBI:30013"/>
        <dbReference type="ChEBI" id="CHEBI:43474"/>
        <dbReference type="ChEBI" id="CHEBI:61977"/>
        <dbReference type="EC" id="3.1.3.16"/>
    </reaction>
</comment>
<dbReference type="PANTHER" id="PTHR45961:SF10">
    <property type="entry name" value="DUAL SPECIFICITY PROTEIN PHOSPHATASE 14-LIKE"/>
    <property type="match status" value="1"/>
</dbReference>
<dbReference type="Gene3D" id="3.90.190.10">
    <property type="entry name" value="Protein tyrosine phosphatase superfamily"/>
    <property type="match status" value="1"/>
</dbReference>
<keyword evidence="9" id="KW-1185">Reference proteome</keyword>
<dbReference type="PROSITE" id="PS50056">
    <property type="entry name" value="TYR_PHOSPHATASE_2"/>
    <property type="match status" value="1"/>
</dbReference>
<dbReference type="CDD" id="cd14514">
    <property type="entry name" value="DUSP14-like"/>
    <property type="match status" value="1"/>
</dbReference>
<dbReference type="PRINTS" id="PR01910">
    <property type="entry name" value="ADSPHPHTASEB"/>
</dbReference>
<organism evidence="8 9">
    <name type="scientific">Seriola dumerili</name>
    <name type="common">Greater amberjack</name>
    <name type="synonym">Caranx dumerili</name>
    <dbReference type="NCBI Taxonomy" id="41447"/>
    <lineage>
        <taxon>Eukaryota</taxon>
        <taxon>Metazoa</taxon>
        <taxon>Chordata</taxon>
        <taxon>Craniata</taxon>
        <taxon>Vertebrata</taxon>
        <taxon>Euteleostomi</taxon>
        <taxon>Actinopterygii</taxon>
        <taxon>Neopterygii</taxon>
        <taxon>Teleostei</taxon>
        <taxon>Neoteleostei</taxon>
        <taxon>Acanthomorphata</taxon>
        <taxon>Carangaria</taxon>
        <taxon>Carangiformes</taxon>
        <taxon>Carangidae</taxon>
        <taxon>Seriola</taxon>
    </lineage>
</organism>
<dbReference type="PROSITE" id="PS50054">
    <property type="entry name" value="TYR_PHOSPHATASE_DUAL"/>
    <property type="match status" value="1"/>
</dbReference>
<dbReference type="InterPro" id="IPR020420">
    <property type="entry name" value="Atypical_DUSP_subfamB"/>
</dbReference>
<evidence type="ECO:0000259" key="6">
    <source>
        <dbReference type="PROSITE" id="PS50054"/>
    </source>
</evidence>
<reference evidence="8" key="2">
    <citation type="submission" date="2025-09" db="UniProtKB">
        <authorList>
            <consortium name="Ensembl"/>
        </authorList>
    </citation>
    <scope>IDENTIFICATION</scope>
</reference>
<evidence type="ECO:0000259" key="7">
    <source>
        <dbReference type="PROSITE" id="PS50056"/>
    </source>
</evidence>
<dbReference type="Pfam" id="PF00782">
    <property type="entry name" value="DSPc"/>
    <property type="match status" value="1"/>
</dbReference>
<evidence type="ECO:0000256" key="1">
    <source>
        <dbReference type="ARBA" id="ARBA00008601"/>
    </source>
</evidence>
<dbReference type="InterPro" id="IPR016130">
    <property type="entry name" value="Tyr_Pase_AS"/>
</dbReference>
<feature type="domain" description="Tyrosine specific protein phosphatases" evidence="7">
    <location>
        <begin position="113"/>
        <end position="170"/>
    </location>
</feature>
<dbReference type="GO" id="GO:0004722">
    <property type="term" value="F:protein serine/threonine phosphatase activity"/>
    <property type="evidence" value="ECO:0007669"/>
    <property type="project" value="UniProtKB-EC"/>
</dbReference>
<evidence type="ECO:0000313" key="9">
    <source>
        <dbReference type="Proteomes" id="UP000261420"/>
    </source>
</evidence>
<dbReference type="InterPro" id="IPR029021">
    <property type="entry name" value="Prot-tyrosine_phosphatase-like"/>
</dbReference>
<dbReference type="STRING" id="41447.ENSSDUP00000008147"/>
<protein>
    <submittedName>
        <fullName evidence="8">Uncharacterized protein</fullName>
    </submittedName>
</protein>
<dbReference type="InterPro" id="IPR000340">
    <property type="entry name" value="Dual-sp_phosphatase_cat-dom"/>
</dbReference>